<protein>
    <submittedName>
        <fullName evidence="2">Uncharacterized protein</fullName>
    </submittedName>
</protein>
<dbReference type="AlphaFoldDB" id="A0A409YLL9"/>
<evidence type="ECO:0000256" key="1">
    <source>
        <dbReference type="SAM" id="MobiDB-lite"/>
    </source>
</evidence>
<feature type="compositionally biased region" description="Basic and acidic residues" evidence="1">
    <location>
        <begin position="29"/>
        <end position="44"/>
    </location>
</feature>
<dbReference type="Proteomes" id="UP000284706">
    <property type="component" value="Unassembled WGS sequence"/>
</dbReference>
<proteinExistence type="predicted"/>
<name>A0A409YLL9_9AGAR</name>
<accession>A0A409YLL9</accession>
<organism evidence="2 3">
    <name type="scientific">Gymnopilus dilepis</name>
    <dbReference type="NCBI Taxonomy" id="231916"/>
    <lineage>
        <taxon>Eukaryota</taxon>
        <taxon>Fungi</taxon>
        <taxon>Dikarya</taxon>
        <taxon>Basidiomycota</taxon>
        <taxon>Agaricomycotina</taxon>
        <taxon>Agaricomycetes</taxon>
        <taxon>Agaricomycetidae</taxon>
        <taxon>Agaricales</taxon>
        <taxon>Agaricineae</taxon>
        <taxon>Hymenogastraceae</taxon>
        <taxon>Gymnopilus</taxon>
    </lineage>
</organism>
<evidence type="ECO:0000313" key="3">
    <source>
        <dbReference type="Proteomes" id="UP000284706"/>
    </source>
</evidence>
<dbReference type="EMBL" id="NHYE01000688">
    <property type="protein sequence ID" value="PPR03915.1"/>
    <property type="molecule type" value="Genomic_DNA"/>
</dbReference>
<comment type="caution">
    <text evidence="2">The sequence shown here is derived from an EMBL/GenBank/DDBJ whole genome shotgun (WGS) entry which is preliminary data.</text>
</comment>
<sequence>MNNPDSRTPALRWTPSPLQSPSPTAPPDITRHTESSRAKTRSREKANISLEKLFDKILEEQIDYCFNSAELDEPNNLIP</sequence>
<gene>
    <name evidence="2" type="ORF">CVT26_001232</name>
</gene>
<dbReference type="InParanoid" id="A0A409YLL9"/>
<evidence type="ECO:0000313" key="2">
    <source>
        <dbReference type="EMBL" id="PPR03915.1"/>
    </source>
</evidence>
<reference evidence="2 3" key="1">
    <citation type="journal article" date="2018" name="Evol. Lett.">
        <title>Horizontal gene cluster transfer increased hallucinogenic mushroom diversity.</title>
        <authorList>
            <person name="Reynolds H.T."/>
            <person name="Vijayakumar V."/>
            <person name="Gluck-Thaler E."/>
            <person name="Korotkin H.B."/>
            <person name="Matheny P.B."/>
            <person name="Slot J.C."/>
        </authorList>
    </citation>
    <scope>NUCLEOTIDE SEQUENCE [LARGE SCALE GENOMIC DNA]</scope>
    <source>
        <strain evidence="2 3">SRW20</strain>
    </source>
</reference>
<feature type="region of interest" description="Disordered" evidence="1">
    <location>
        <begin position="1"/>
        <end position="44"/>
    </location>
</feature>
<keyword evidence="3" id="KW-1185">Reference proteome</keyword>